<dbReference type="Proteomes" id="UP000434957">
    <property type="component" value="Unassembled WGS sequence"/>
</dbReference>
<evidence type="ECO:0000313" key="5">
    <source>
        <dbReference type="Proteomes" id="UP000429607"/>
    </source>
</evidence>
<gene>
    <name evidence="3" type="ORF">PR001_g26443</name>
    <name evidence="2" type="ORF">PR002_g26570</name>
    <name evidence="4" type="ORF">PR003_g27656</name>
</gene>
<protein>
    <submittedName>
        <fullName evidence="2">Uncharacterized protein</fullName>
    </submittedName>
</protein>
<accession>A0A6A3HU68</accession>
<sequence length="32" mass="3403">MATCSGSSLSPPRIVDETIQLTSENFMGPADF</sequence>
<evidence type="ECO:0000313" key="2">
    <source>
        <dbReference type="EMBL" id="KAE8972265.1"/>
    </source>
</evidence>
<dbReference type="Proteomes" id="UP000435112">
    <property type="component" value="Unassembled WGS sequence"/>
</dbReference>
<organism evidence="2 7">
    <name type="scientific">Phytophthora rubi</name>
    <dbReference type="NCBI Taxonomy" id="129364"/>
    <lineage>
        <taxon>Eukaryota</taxon>
        <taxon>Sar</taxon>
        <taxon>Stramenopiles</taxon>
        <taxon>Oomycota</taxon>
        <taxon>Peronosporomycetes</taxon>
        <taxon>Peronosporales</taxon>
        <taxon>Peronosporaceae</taxon>
        <taxon>Phytophthora</taxon>
    </lineage>
</organism>
<evidence type="ECO:0000313" key="3">
    <source>
        <dbReference type="EMBL" id="KAE8972982.1"/>
    </source>
</evidence>
<evidence type="ECO:0000313" key="7">
    <source>
        <dbReference type="Proteomes" id="UP000435112"/>
    </source>
</evidence>
<dbReference type="EMBL" id="QXFT01003931">
    <property type="protein sequence ID" value="KAE9281515.1"/>
    <property type="molecule type" value="Genomic_DNA"/>
</dbReference>
<comment type="caution">
    <text evidence="2">The sequence shown here is derived from an EMBL/GenBank/DDBJ whole genome shotgun (WGS) entry which is preliminary data.</text>
</comment>
<proteinExistence type="predicted"/>
<dbReference type="AlphaFoldDB" id="A0A6A3HU68"/>
<name>A0A6A3HU68_9STRA</name>
<feature type="compositionally biased region" description="Polar residues" evidence="1">
    <location>
        <begin position="1"/>
        <end position="10"/>
    </location>
</feature>
<dbReference type="Proteomes" id="UP000429607">
    <property type="component" value="Unassembled WGS sequence"/>
</dbReference>
<feature type="region of interest" description="Disordered" evidence="1">
    <location>
        <begin position="1"/>
        <end position="22"/>
    </location>
</feature>
<evidence type="ECO:0000256" key="1">
    <source>
        <dbReference type="SAM" id="MobiDB-lite"/>
    </source>
</evidence>
<reference evidence="5 7" key="1">
    <citation type="submission" date="2018-09" db="EMBL/GenBank/DDBJ databases">
        <title>Genomic investigation of the strawberry pathogen Phytophthora fragariae indicates pathogenicity is determined by transcriptional variation in three key races.</title>
        <authorList>
            <person name="Adams T.M."/>
            <person name="Armitage A.D."/>
            <person name="Sobczyk M.K."/>
            <person name="Bates H.J."/>
            <person name="Dunwell J.M."/>
            <person name="Nellist C.F."/>
            <person name="Harrison R.J."/>
        </authorList>
    </citation>
    <scope>NUCLEOTIDE SEQUENCE [LARGE SCALE GENOMIC DNA]</scope>
    <source>
        <strain evidence="3 5">SCRP249</strain>
        <strain evidence="2 7">SCRP324</strain>
        <strain evidence="4 6">SCRP333</strain>
    </source>
</reference>
<evidence type="ECO:0000313" key="4">
    <source>
        <dbReference type="EMBL" id="KAE9281515.1"/>
    </source>
</evidence>
<dbReference type="EMBL" id="QXFU01003860">
    <property type="protein sequence ID" value="KAE8972265.1"/>
    <property type="molecule type" value="Genomic_DNA"/>
</dbReference>
<dbReference type="EMBL" id="QXFV01003912">
    <property type="protein sequence ID" value="KAE8972982.1"/>
    <property type="molecule type" value="Genomic_DNA"/>
</dbReference>
<evidence type="ECO:0000313" key="6">
    <source>
        <dbReference type="Proteomes" id="UP000434957"/>
    </source>
</evidence>
<keyword evidence="6" id="KW-1185">Reference proteome</keyword>